<evidence type="ECO:0000313" key="1">
    <source>
        <dbReference type="Ensembl" id="ENSTRUP00000050867.2"/>
    </source>
</evidence>
<evidence type="ECO:0000313" key="2">
    <source>
        <dbReference type="Proteomes" id="UP000005226"/>
    </source>
</evidence>
<dbReference type="AlphaFoldDB" id="A0A3B5KBS7"/>
<keyword evidence="2" id="KW-1185">Reference proteome</keyword>
<dbReference type="InterPro" id="IPR025663">
    <property type="entry name" value="AKAP_28"/>
</dbReference>
<dbReference type="Ensembl" id="ENSTRUT00000057919.2">
    <property type="protein sequence ID" value="ENSTRUP00000050867.2"/>
    <property type="gene ID" value="ENSTRUG00000025417.2"/>
</dbReference>
<dbReference type="GO" id="GO:0034237">
    <property type="term" value="F:protein kinase A regulatory subunit binding"/>
    <property type="evidence" value="ECO:0007669"/>
    <property type="project" value="TreeGrafter"/>
</dbReference>
<dbReference type="Proteomes" id="UP000005226">
    <property type="component" value="Chromosome 18"/>
</dbReference>
<protein>
    <submittedName>
        <fullName evidence="1">Si:dkeyp-81f3.4</fullName>
    </submittedName>
</protein>
<dbReference type="InParanoid" id="A0A3B5KBS7"/>
<dbReference type="PANTHER" id="PTHR35075:SF1">
    <property type="entry name" value="A-KINASE ANCHOR PROTEIN 14"/>
    <property type="match status" value="1"/>
</dbReference>
<dbReference type="STRING" id="31033.ENSTRUP00000050867"/>
<dbReference type="FunCoup" id="A0A3B5KBS7">
    <property type="interactions" value="2"/>
</dbReference>
<sequence length="171" mass="20249">KYQRMEEDRTSFNLTVESARLETALKDRRRYSKTEEGDKDRRNFDWIACKDFTVEGGKRQLREYISTWDIQPCWLYSLDFLCSTEEEEHSIFCHYRARFSTPTPQRPIQGTVSVYFVVAVSKVMPDTLPVEVVFIIESNRLVHTPGRTTFREKWLADVIESKALLRREVDL</sequence>
<name>A0A3B5KBS7_TAKRU</name>
<dbReference type="InterPro" id="IPR053084">
    <property type="entry name" value="AKAP"/>
</dbReference>
<dbReference type="OMA" id="FHYIYCV"/>
<reference evidence="1" key="2">
    <citation type="submission" date="2025-08" db="UniProtKB">
        <authorList>
            <consortium name="Ensembl"/>
        </authorList>
    </citation>
    <scope>IDENTIFICATION</scope>
</reference>
<reference evidence="1 2" key="1">
    <citation type="journal article" date="2011" name="Genome Biol. Evol.">
        <title>Integration of the genetic map and genome assembly of fugu facilitates insights into distinct features of genome evolution in teleosts and mammals.</title>
        <authorList>
            <person name="Kai W."/>
            <person name="Kikuchi K."/>
            <person name="Tohari S."/>
            <person name="Chew A.K."/>
            <person name="Tay A."/>
            <person name="Fujiwara A."/>
            <person name="Hosoya S."/>
            <person name="Suetake H."/>
            <person name="Naruse K."/>
            <person name="Brenner S."/>
            <person name="Suzuki Y."/>
            <person name="Venkatesh B."/>
        </authorList>
    </citation>
    <scope>NUCLEOTIDE SEQUENCE [LARGE SCALE GENOMIC DNA]</scope>
</reference>
<dbReference type="PANTHER" id="PTHR35075">
    <property type="entry name" value="A-KINASE ANCHOR PROTEIN 14"/>
    <property type="match status" value="1"/>
</dbReference>
<reference evidence="1" key="3">
    <citation type="submission" date="2025-09" db="UniProtKB">
        <authorList>
            <consortium name="Ensembl"/>
        </authorList>
    </citation>
    <scope>IDENTIFICATION</scope>
</reference>
<proteinExistence type="predicted"/>
<dbReference type="Pfam" id="PF14469">
    <property type="entry name" value="AKAP28"/>
    <property type="match status" value="1"/>
</dbReference>
<accession>A0A3B5KBS7</accession>
<dbReference type="GO" id="GO:0005952">
    <property type="term" value="C:cAMP-dependent protein kinase complex"/>
    <property type="evidence" value="ECO:0007669"/>
    <property type="project" value="TreeGrafter"/>
</dbReference>
<dbReference type="GeneTree" id="ENSGT00390000003444"/>
<organism evidence="1 2">
    <name type="scientific">Takifugu rubripes</name>
    <name type="common">Japanese pufferfish</name>
    <name type="synonym">Fugu rubripes</name>
    <dbReference type="NCBI Taxonomy" id="31033"/>
    <lineage>
        <taxon>Eukaryota</taxon>
        <taxon>Metazoa</taxon>
        <taxon>Chordata</taxon>
        <taxon>Craniata</taxon>
        <taxon>Vertebrata</taxon>
        <taxon>Euteleostomi</taxon>
        <taxon>Actinopterygii</taxon>
        <taxon>Neopterygii</taxon>
        <taxon>Teleostei</taxon>
        <taxon>Neoteleostei</taxon>
        <taxon>Acanthomorphata</taxon>
        <taxon>Eupercaria</taxon>
        <taxon>Tetraodontiformes</taxon>
        <taxon>Tetradontoidea</taxon>
        <taxon>Tetraodontidae</taxon>
        <taxon>Takifugu</taxon>
    </lineage>
</organism>